<reference evidence="3" key="1">
    <citation type="journal article" date="2019" name="Int. J. Syst. Evol. Microbiol.">
        <title>The Global Catalogue of Microorganisms (GCM) 10K type strain sequencing project: providing services to taxonomists for standard genome sequencing and annotation.</title>
        <authorList>
            <consortium name="The Broad Institute Genomics Platform"/>
            <consortium name="The Broad Institute Genome Sequencing Center for Infectious Disease"/>
            <person name="Wu L."/>
            <person name="Ma J."/>
        </authorList>
    </citation>
    <scope>NUCLEOTIDE SEQUENCE [LARGE SCALE GENOMIC DNA]</scope>
    <source>
        <strain evidence="3">JCM 17975</strain>
    </source>
</reference>
<evidence type="ECO:0000256" key="1">
    <source>
        <dbReference type="SAM" id="MobiDB-lite"/>
    </source>
</evidence>
<protein>
    <submittedName>
        <fullName evidence="2">Uncharacterized protein</fullName>
    </submittedName>
</protein>
<evidence type="ECO:0000313" key="2">
    <source>
        <dbReference type="EMBL" id="GAA4708008.1"/>
    </source>
</evidence>
<comment type="caution">
    <text evidence="2">The sequence shown here is derived from an EMBL/GenBank/DDBJ whole genome shotgun (WGS) entry which is preliminary data.</text>
</comment>
<sequence>MTVIETTDTPVRAVSASAPRHHGPSRPTPIRSMKNTGGDRPGFADPQGLRRLLVAVYRGGKDGWRSHPGVPALLAFCQDKYGALARRNGQSPQDAVSAAFEVLAVPSILDADDPWAVVTTAVQRTLQAQDRAHRLLCSTDQARRLMHSGDHDIARFCDLDPDSSIPDAVERAASTPQDDLPGPATVSGTAGAEMTPLDVRVGLITVRTVLTATGWPPEVARVGVDYVCERLRIAGSQGTAFEYLRREVTPLQLLGLDHRIWVRLCRVLLGEPGQPGLLARAVLGERPVDLLDDAGLVAALSKRDARPVGVRHG</sequence>
<keyword evidence="3" id="KW-1185">Reference proteome</keyword>
<proteinExistence type="predicted"/>
<name>A0ABP8XJF9_9MICO</name>
<accession>A0ABP8XJF9</accession>
<gene>
    <name evidence="2" type="ORF">GCM10023198_33180</name>
</gene>
<evidence type="ECO:0000313" key="3">
    <source>
        <dbReference type="Proteomes" id="UP001500843"/>
    </source>
</evidence>
<feature type="region of interest" description="Disordered" evidence="1">
    <location>
        <begin position="1"/>
        <end position="45"/>
    </location>
</feature>
<organism evidence="2 3">
    <name type="scientific">Promicromonospora umidemergens</name>
    <dbReference type="NCBI Taxonomy" id="629679"/>
    <lineage>
        <taxon>Bacteria</taxon>
        <taxon>Bacillati</taxon>
        <taxon>Actinomycetota</taxon>
        <taxon>Actinomycetes</taxon>
        <taxon>Micrococcales</taxon>
        <taxon>Promicromonosporaceae</taxon>
        <taxon>Promicromonospora</taxon>
    </lineage>
</organism>
<dbReference type="EMBL" id="BAABHM010000013">
    <property type="protein sequence ID" value="GAA4708008.1"/>
    <property type="molecule type" value="Genomic_DNA"/>
</dbReference>
<dbReference type="Proteomes" id="UP001500843">
    <property type="component" value="Unassembled WGS sequence"/>
</dbReference>